<accession>A0A1H9FYW4</accession>
<keyword evidence="5" id="KW-0520">NAD</keyword>
<feature type="binding site" evidence="5">
    <location>
        <position position="315"/>
    </location>
    <ligand>
        <name>NAD(+)</name>
        <dbReference type="ChEBI" id="CHEBI:57540"/>
    </ligand>
</feature>
<keyword evidence="5" id="KW-0547">Nucleotide-binding</keyword>
<dbReference type="EMBL" id="FOEN01000010">
    <property type="protein sequence ID" value="SEQ43021.1"/>
    <property type="molecule type" value="Genomic_DNA"/>
</dbReference>
<evidence type="ECO:0000313" key="9">
    <source>
        <dbReference type="EMBL" id="SEQ43021.1"/>
    </source>
</evidence>
<feature type="site" description="Activates thiol group during catalysis" evidence="6">
    <location>
        <position position="180"/>
    </location>
</feature>
<organism evidence="9 10">
    <name type="scientific">Ignavigranum ruoffiae</name>
    <dbReference type="NCBI Taxonomy" id="89093"/>
    <lineage>
        <taxon>Bacteria</taxon>
        <taxon>Bacillati</taxon>
        <taxon>Bacillota</taxon>
        <taxon>Bacilli</taxon>
        <taxon>Lactobacillales</taxon>
        <taxon>Aerococcaceae</taxon>
        <taxon>Ignavigranum</taxon>
    </lineage>
</organism>
<evidence type="ECO:0000256" key="1">
    <source>
        <dbReference type="ARBA" id="ARBA00007406"/>
    </source>
</evidence>
<dbReference type="FunFam" id="3.40.50.720:FF:000001">
    <property type="entry name" value="Glyceraldehyde-3-phosphate dehydrogenase"/>
    <property type="match status" value="1"/>
</dbReference>
<dbReference type="RefSeq" id="WP_092572533.1">
    <property type="nucleotide sequence ID" value="NZ_CALUDV010000009.1"/>
</dbReference>
<evidence type="ECO:0000256" key="5">
    <source>
        <dbReference type="PIRSR" id="PIRSR000149-3"/>
    </source>
</evidence>
<feature type="domain" description="Glyceraldehyde 3-phosphate dehydrogenase NAD(P) binding" evidence="8">
    <location>
        <begin position="3"/>
        <end position="153"/>
    </location>
</feature>
<evidence type="ECO:0000256" key="4">
    <source>
        <dbReference type="PIRSR" id="PIRSR000149-1"/>
    </source>
</evidence>
<feature type="active site" description="Nucleophile" evidence="4">
    <location>
        <position position="153"/>
    </location>
</feature>
<name>A0A1H9FYW4_9LACT</name>
<dbReference type="GO" id="GO:0051287">
    <property type="term" value="F:NAD binding"/>
    <property type="evidence" value="ECO:0007669"/>
    <property type="project" value="InterPro"/>
</dbReference>
<dbReference type="SUPFAM" id="SSF51735">
    <property type="entry name" value="NAD(P)-binding Rossmann-fold domains"/>
    <property type="match status" value="1"/>
</dbReference>
<gene>
    <name evidence="9" type="ORF">SAMN04488558_11072</name>
</gene>
<dbReference type="GO" id="GO:0050661">
    <property type="term" value="F:NADP binding"/>
    <property type="evidence" value="ECO:0007669"/>
    <property type="project" value="InterPro"/>
</dbReference>
<dbReference type="AlphaFoldDB" id="A0A1H9FYW4"/>
<dbReference type="OrthoDB" id="9803304at2"/>
<dbReference type="InterPro" id="IPR006424">
    <property type="entry name" value="Glyceraldehyde-3-P_DH_1"/>
</dbReference>
<evidence type="ECO:0000256" key="3">
    <source>
        <dbReference type="ARBA" id="ARBA00023002"/>
    </source>
</evidence>
<proteinExistence type="inferred from homology"/>
<feature type="binding site" evidence="5">
    <location>
        <begin position="12"/>
        <end position="13"/>
    </location>
    <ligand>
        <name>NAD(+)</name>
        <dbReference type="ChEBI" id="CHEBI:57540"/>
    </ligand>
</feature>
<dbReference type="PIRSF" id="PIRSF000149">
    <property type="entry name" value="GAP_DH"/>
    <property type="match status" value="1"/>
</dbReference>
<dbReference type="NCBIfam" id="TIGR01534">
    <property type="entry name" value="GAPDH-I"/>
    <property type="match status" value="1"/>
</dbReference>
<keyword evidence="3" id="KW-0560">Oxidoreductase</keyword>
<dbReference type="CDD" id="cd18126">
    <property type="entry name" value="GAPDH_I_C"/>
    <property type="match status" value="1"/>
</dbReference>
<evidence type="ECO:0000259" key="8">
    <source>
        <dbReference type="SMART" id="SM00846"/>
    </source>
</evidence>
<dbReference type="InterPro" id="IPR020831">
    <property type="entry name" value="GlycerAld/Erythrose_P_DH"/>
</dbReference>
<evidence type="ECO:0000256" key="2">
    <source>
        <dbReference type="ARBA" id="ARBA00021022"/>
    </source>
</evidence>
<dbReference type="FunFam" id="3.30.360.10:FF:000002">
    <property type="entry name" value="Glyceraldehyde-3-phosphate dehydrogenase"/>
    <property type="match status" value="1"/>
</dbReference>
<dbReference type="PRINTS" id="PR00078">
    <property type="entry name" value="G3PDHDRGNASE"/>
</dbReference>
<feature type="binding site" evidence="5">
    <location>
        <position position="121"/>
    </location>
    <ligand>
        <name>NAD(+)</name>
        <dbReference type="ChEBI" id="CHEBI:57540"/>
    </ligand>
</feature>
<dbReference type="GO" id="GO:0006006">
    <property type="term" value="P:glucose metabolic process"/>
    <property type="evidence" value="ECO:0007669"/>
    <property type="project" value="InterPro"/>
</dbReference>
<evidence type="ECO:0000313" key="10">
    <source>
        <dbReference type="Proteomes" id="UP000198833"/>
    </source>
</evidence>
<dbReference type="InterPro" id="IPR020829">
    <property type="entry name" value="GlycerAld_3-P_DH_cat"/>
</dbReference>
<dbReference type="Pfam" id="PF00044">
    <property type="entry name" value="Gp_dh_N"/>
    <property type="match status" value="1"/>
</dbReference>
<evidence type="ECO:0000256" key="7">
    <source>
        <dbReference type="RuleBase" id="RU000397"/>
    </source>
</evidence>
<comment type="similarity">
    <text evidence="1 7">Belongs to the glyceraldehyde-3-phosphate dehydrogenase family.</text>
</comment>
<dbReference type="GO" id="GO:0016620">
    <property type="term" value="F:oxidoreductase activity, acting on the aldehyde or oxo group of donors, NAD or NADP as acceptor"/>
    <property type="evidence" value="ECO:0007669"/>
    <property type="project" value="InterPro"/>
</dbReference>
<dbReference type="STRING" id="89093.SAMN04488558_11072"/>
<dbReference type="InterPro" id="IPR036291">
    <property type="entry name" value="NAD(P)-bd_dom_sf"/>
</dbReference>
<dbReference type="PANTHER" id="PTHR43148">
    <property type="entry name" value="GLYCERALDEHYDE-3-PHOSPHATE DEHYDROGENASE 2"/>
    <property type="match status" value="1"/>
</dbReference>
<dbReference type="InterPro" id="IPR020828">
    <property type="entry name" value="GlycerAld_3-P_DH_NAD(P)-bd"/>
</dbReference>
<dbReference type="SMART" id="SM00846">
    <property type="entry name" value="Gp_dh_N"/>
    <property type="match status" value="1"/>
</dbReference>
<dbReference type="Gene3D" id="3.30.360.10">
    <property type="entry name" value="Dihydrodipicolinate Reductase, domain 2"/>
    <property type="match status" value="1"/>
</dbReference>
<dbReference type="Proteomes" id="UP000198833">
    <property type="component" value="Unassembled WGS sequence"/>
</dbReference>
<dbReference type="CDD" id="cd05214">
    <property type="entry name" value="GAPDH_I_N"/>
    <property type="match status" value="1"/>
</dbReference>
<dbReference type="Gene3D" id="3.40.50.720">
    <property type="entry name" value="NAD(P)-binding Rossmann-like Domain"/>
    <property type="match status" value="1"/>
</dbReference>
<reference evidence="9 10" key="1">
    <citation type="submission" date="2016-10" db="EMBL/GenBank/DDBJ databases">
        <authorList>
            <person name="de Groot N.N."/>
        </authorList>
    </citation>
    <scope>NUCLEOTIDE SEQUENCE [LARGE SCALE GENOMIC DNA]</scope>
    <source>
        <strain evidence="9 10">DSM 15695</strain>
    </source>
</reference>
<keyword evidence="10" id="KW-1185">Reference proteome</keyword>
<protein>
    <recommendedName>
        <fullName evidence="2">Glyceraldehyde-3-phosphate dehydrogenase</fullName>
    </recommendedName>
</protein>
<evidence type="ECO:0000256" key="6">
    <source>
        <dbReference type="PIRSR" id="PIRSR000149-4"/>
    </source>
</evidence>
<dbReference type="Pfam" id="PF02800">
    <property type="entry name" value="Gp_dh_C"/>
    <property type="match status" value="1"/>
</dbReference>
<dbReference type="SUPFAM" id="SSF55347">
    <property type="entry name" value="Glyceraldehyde-3-phosphate dehydrogenase-like, C-terminal domain"/>
    <property type="match status" value="1"/>
</dbReference>
<feature type="binding site" evidence="5">
    <location>
        <position position="79"/>
    </location>
    <ligand>
        <name>NAD(+)</name>
        <dbReference type="ChEBI" id="CHEBI:57540"/>
    </ligand>
</feature>
<sequence length="335" mass="36666">MTTRVAINGFGRIGRLALRRILEIDTDLEIVGINSTTDSEQLAYLFMFDTVYGRVPYSVEARPGELIIDGKTIKVYTERDAAKIPWGELDVDIVLECTGIFLKAEQCQAHIDAGAKHVVISAPAKDETTKLIVFGINEDIIDPEDRIISSASCSTNCLAPMAKVLHEQFGLISGVMSTIHAYTASQFVLDKRTKTYRGGRAAAMNIIPYKTGAAKAVGKVIPELEGIVDGTAMRVPVATGSVIEFYSNLEKEVTVEEINAAMKAASNPAFEYNEYQIVSSDIIGSTAGSVFDATLTKIVDNDGDQLVKTVAWYDNEYGYTCNMIRLVEYYADLIK</sequence>